<proteinExistence type="predicted"/>
<dbReference type="EMBL" id="JAANNP010000146">
    <property type="protein sequence ID" value="NHC16372.1"/>
    <property type="molecule type" value="Genomic_DNA"/>
</dbReference>
<dbReference type="Pfam" id="PF24716">
    <property type="entry name" value="WapI"/>
    <property type="match status" value="1"/>
</dbReference>
<dbReference type="InterPro" id="IPR056510">
    <property type="entry name" value="WapI"/>
</dbReference>
<gene>
    <name evidence="1" type="ORF">G9H71_21535</name>
</gene>
<reference evidence="1 2" key="1">
    <citation type="submission" date="2020-03" db="EMBL/GenBank/DDBJ databases">
        <title>Two novel Motilibacter sp.</title>
        <authorList>
            <person name="Liu S."/>
        </authorList>
    </citation>
    <scope>NUCLEOTIDE SEQUENCE [LARGE SCALE GENOMIC DNA]</scope>
    <source>
        <strain evidence="1 2">E257</strain>
    </source>
</reference>
<organism evidence="1 2">
    <name type="scientific">Motilibacter deserti</name>
    <dbReference type="NCBI Taxonomy" id="2714956"/>
    <lineage>
        <taxon>Bacteria</taxon>
        <taxon>Bacillati</taxon>
        <taxon>Actinomycetota</taxon>
        <taxon>Actinomycetes</taxon>
        <taxon>Motilibacterales</taxon>
        <taxon>Motilibacteraceae</taxon>
        <taxon>Motilibacter</taxon>
    </lineage>
</organism>
<name>A0ABX0GZX4_9ACTN</name>
<comment type="caution">
    <text evidence="1">The sequence shown here is derived from an EMBL/GenBank/DDBJ whole genome shotgun (WGS) entry which is preliminary data.</text>
</comment>
<protein>
    <submittedName>
        <fullName evidence="1">Uncharacterized protein</fullName>
    </submittedName>
</protein>
<evidence type="ECO:0000313" key="2">
    <source>
        <dbReference type="Proteomes" id="UP000800981"/>
    </source>
</evidence>
<dbReference type="Proteomes" id="UP000800981">
    <property type="component" value="Unassembled WGS sequence"/>
</dbReference>
<sequence>MLLISRDGAALRLVPTRYQFGFGASHPGDWDANWLVVHGEVRTSSGGSWSFEDPCLTTWEAVELGQWLASAAAGAVVPTVSPDEQSEGVLSFTEPNLAFSVAEIDDLDLVVRVHLAFESASARLKVAHDLIDQFTYHVAVLTSRRELDSVAASWLEELESFPQR</sequence>
<accession>A0ABX0GZX4</accession>
<keyword evidence="2" id="KW-1185">Reference proteome</keyword>
<dbReference type="RefSeq" id="WP_166284819.1">
    <property type="nucleotide sequence ID" value="NZ_JAANNP010000146.1"/>
</dbReference>
<evidence type="ECO:0000313" key="1">
    <source>
        <dbReference type="EMBL" id="NHC16372.1"/>
    </source>
</evidence>